<feature type="region of interest" description="Disordered" evidence="1">
    <location>
        <begin position="169"/>
        <end position="217"/>
    </location>
</feature>
<feature type="region of interest" description="Disordered" evidence="1">
    <location>
        <begin position="38"/>
        <end position="70"/>
    </location>
</feature>
<accession>A0AAD6XKK4</accession>
<feature type="compositionally biased region" description="Low complexity" evidence="1">
    <location>
        <begin position="85"/>
        <end position="102"/>
    </location>
</feature>
<dbReference type="EMBL" id="JARJCN010000171">
    <property type="protein sequence ID" value="KAJ7065946.1"/>
    <property type="molecule type" value="Genomic_DNA"/>
</dbReference>
<evidence type="ECO:0000313" key="3">
    <source>
        <dbReference type="Proteomes" id="UP001222325"/>
    </source>
</evidence>
<protein>
    <submittedName>
        <fullName evidence="2">Uncharacterized protein</fullName>
    </submittedName>
</protein>
<comment type="caution">
    <text evidence="2">The sequence shown here is derived from an EMBL/GenBank/DDBJ whole genome shotgun (WGS) entry which is preliminary data.</text>
</comment>
<proteinExistence type="predicted"/>
<keyword evidence="3" id="KW-1185">Reference proteome</keyword>
<organism evidence="2 3">
    <name type="scientific">Mycena belliarum</name>
    <dbReference type="NCBI Taxonomy" id="1033014"/>
    <lineage>
        <taxon>Eukaryota</taxon>
        <taxon>Fungi</taxon>
        <taxon>Dikarya</taxon>
        <taxon>Basidiomycota</taxon>
        <taxon>Agaricomycotina</taxon>
        <taxon>Agaricomycetes</taxon>
        <taxon>Agaricomycetidae</taxon>
        <taxon>Agaricales</taxon>
        <taxon>Marasmiineae</taxon>
        <taxon>Mycenaceae</taxon>
        <taxon>Mycena</taxon>
    </lineage>
</organism>
<evidence type="ECO:0000313" key="2">
    <source>
        <dbReference type="EMBL" id="KAJ7065946.1"/>
    </source>
</evidence>
<feature type="compositionally biased region" description="Polar residues" evidence="1">
    <location>
        <begin position="103"/>
        <end position="116"/>
    </location>
</feature>
<sequence length="217" mass="23128">MPPSTPTDAADPVGIRGSGNACGSTSWAADVALEAVSPTTPMPALPPHAGPPRSPLCASPDARRPLHVPEPAQVACELQYVPSFQPRVTPTSRSPRPQTRTTAVNAAQSTTANSLPTRHRFPNARSGLPVPHFTTRTPSSAQRYIHLRSPASLPPPSILHIIPPAPLQSAKFHAVRRPAQRPPPTTRKLRARPQRPPAPPCAASPRRLRSPTRVSVS</sequence>
<evidence type="ECO:0000256" key="1">
    <source>
        <dbReference type="SAM" id="MobiDB-lite"/>
    </source>
</evidence>
<name>A0AAD6XKK4_9AGAR</name>
<dbReference type="AlphaFoldDB" id="A0AAD6XKK4"/>
<reference evidence="2" key="1">
    <citation type="submission" date="2023-03" db="EMBL/GenBank/DDBJ databases">
        <title>Massive genome expansion in bonnet fungi (Mycena s.s.) driven by repeated elements and novel gene families across ecological guilds.</title>
        <authorList>
            <consortium name="Lawrence Berkeley National Laboratory"/>
            <person name="Harder C.B."/>
            <person name="Miyauchi S."/>
            <person name="Viragh M."/>
            <person name="Kuo A."/>
            <person name="Thoen E."/>
            <person name="Andreopoulos B."/>
            <person name="Lu D."/>
            <person name="Skrede I."/>
            <person name="Drula E."/>
            <person name="Henrissat B."/>
            <person name="Morin E."/>
            <person name="Kohler A."/>
            <person name="Barry K."/>
            <person name="LaButti K."/>
            <person name="Morin E."/>
            <person name="Salamov A."/>
            <person name="Lipzen A."/>
            <person name="Mereny Z."/>
            <person name="Hegedus B."/>
            <person name="Baldrian P."/>
            <person name="Stursova M."/>
            <person name="Weitz H."/>
            <person name="Taylor A."/>
            <person name="Grigoriev I.V."/>
            <person name="Nagy L.G."/>
            <person name="Martin F."/>
            <person name="Kauserud H."/>
        </authorList>
    </citation>
    <scope>NUCLEOTIDE SEQUENCE</scope>
    <source>
        <strain evidence="2">CBHHK173m</strain>
    </source>
</reference>
<dbReference type="Proteomes" id="UP001222325">
    <property type="component" value="Unassembled WGS sequence"/>
</dbReference>
<feature type="region of interest" description="Disordered" evidence="1">
    <location>
        <begin position="82"/>
        <end position="133"/>
    </location>
</feature>
<feature type="compositionally biased region" description="Pro residues" evidence="1">
    <location>
        <begin position="40"/>
        <end position="54"/>
    </location>
</feature>
<feature type="region of interest" description="Disordered" evidence="1">
    <location>
        <begin position="1"/>
        <end position="23"/>
    </location>
</feature>
<gene>
    <name evidence="2" type="ORF">B0H15DRAFT_872564</name>
</gene>